<dbReference type="GO" id="GO:0006352">
    <property type="term" value="P:DNA-templated transcription initiation"/>
    <property type="evidence" value="ECO:0007669"/>
    <property type="project" value="InterPro"/>
</dbReference>
<dbReference type="Gene3D" id="1.10.10.10">
    <property type="entry name" value="Winged helix-like DNA-binding domain superfamily/Winged helix DNA-binding domain"/>
    <property type="match status" value="1"/>
</dbReference>
<dbReference type="Pfam" id="PF08281">
    <property type="entry name" value="Sigma70_r4_2"/>
    <property type="match status" value="1"/>
</dbReference>
<dbReference type="InterPro" id="IPR013324">
    <property type="entry name" value="RNA_pol_sigma_r3/r4-like"/>
</dbReference>
<protein>
    <recommendedName>
        <fullName evidence="6">RNA polymerase sigma factor</fullName>
    </recommendedName>
</protein>
<keyword evidence="5 6" id="KW-0804">Transcription</keyword>
<proteinExistence type="inferred from homology"/>
<dbReference type="InterPro" id="IPR039425">
    <property type="entry name" value="RNA_pol_sigma-70-like"/>
</dbReference>
<keyword evidence="4 6" id="KW-0238">DNA-binding</keyword>
<organism evidence="10 11">
    <name type="scientific">Minwuia thermotolerans</name>
    <dbReference type="NCBI Taxonomy" id="2056226"/>
    <lineage>
        <taxon>Bacteria</taxon>
        <taxon>Pseudomonadati</taxon>
        <taxon>Pseudomonadota</taxon>
        <taxon>Alphaproteobacteria</taxon>
        <taxon>Minwuiales</taxon>
        <taxon>Minwuiaceae</taxon>
        <taxon>Minwuia</taxon>
    </lineage>
</organism>
<evidence type="ECO:0000259" key="9">
    <source>
        <dbReference type="Pfam" id="PF08281"/>
    </source>
</evidence>
<feature type="domain" description="RNA polymerase sigma factor 70 region 4 type 2" evidence="9">
    <location>
        <begin position="78"/>
        <end position="130"/>
    </location>
</feature>
<dbReference type="NCBIfam" id="TIGR02937">
    <property type="entry name" value="sigma70-ECF"/>
    <property type="match status" value="1"/>
</dbReference>
<accession>A0A2M9FY11</accession>
<evidence type="ECO:0000256" key="6">
    <source>
        <dbReference type="RuleBase" id="RU000716"/>
    </source>
</evidence>
<dbReference type="InterPro" id="IPR014284">
    <property type="entry name" value="RNA_pol_sigma-70_dom"/>
</dbReference>
<name>A0A2M9FY11_9PROT</name>
<dbReference type="AlphaFoldDB" id="A0A2M9FY11"/>
<comment type="caution">
    <text evidence="10">The sequence shown here is derived from an EMBL/GenBank/DDBJ whole genome shotgun (WGS) entry which is preliminary data.</text>
</comment>
<evidence type="ECO:0000256" key="5">
    <source>
        <dbReference type="ARBA" id="ARBA00023163"/>
    </source>
</evidence>
<dbReference type="OrthoDB" id="9803470at2"/>
<dbReference type="InterPro" id="IPR013249">
    <property type="entry name" value="RNA_pol_sigma70_r4_t2"/>
</dbReference>
<dbReference type="GO" id="GO:0003677">
    <property type="term" value="F:DNA binding"/>
    <property type="evidence" value="ECO:0007669"/>
    <property type="project" value="UniProtKB-KW"/>
</dbReference>
<evidence type="ECO:0000256" key="4">
    <source>
        <dbReference type="ARBA" id="ARBA00023125"/>
    </source>
</evidence>
<feature type="domain" description="RNA polymerase sigma-70 region 2" evidence="8">
    <location>
        <begin position="2"/>
        <end position="51"/>
    </location>
</feature>
<evidence type="ECO:0000256" key="2">
    <source>
        <dbReference type="ARBA" id="ARBA00023015"/>
    </source>
</evidence>
<dbReference type="InterPro" id="IPR013325">
    <property type="entry name" value="RNA_pol_sigma_r2"/>
</dbReference>
<dbReference type="SUPFAM" id="SSF88946">
    <property type="entry name" value="Sigma2 domain of RNA polymerase sigma factors"/>
    <property type="match status" value="1"/>
</dbReference>
<keyword evidence="2 6" id="KW-0805">Transcription regulation</keyword>
<evidence type="ECO:0000256" key="1">
    <source>
        <dbReference type="ARBA" id="ARBA00010641"/>
    </source>
</evidence>
<evidence type="ECO:0000313" key="11">
    <source>
        <dbReference type="Proteomes" id="UP000229498"/>
    </source>
</evidence>
<dbReference type="SUPFAM" id="SSF88659">
    <property type="entry name" value="Sigma3 and sigma4 domains of RNA polymerase sigma factors"/>
    <property type="match status" value="1"/>
</dbReference>
<dbReference type="InterPro" id="IPR000838">
    <property type="entry name" value="RNA_pol_sigma70_ECF_CS"/>
</dbReference>
<dbReference type="EMBL" id="PHIG01000047">
    <property type="protein sequence ID" value="PJK28347.1"/>
    <property type="molecule type" value="Genomic_DNA"/>
</dbReference>
<dbReference type="PANTHER" id="PTHR43133">
    <property type="entry name" value="RNA POLYMERASE ECF-TYPE SIGMA FACTO"/>
    <property type="match status" value="1"/>
</dbReference>
<feature type="region of interest" description="Disordered" evidence="7">
    <location>
        <begin position="134"/>
        <end position="160"/>
    </location>
</feature>
<evidence type="ECO:0000256" key="7">
    <source>
        <dbReference type="SAM" id="MobiDB-lite"/>
    </source>
</evidence>
<dbReference type="PROSITE" id="PS01063">
    <property type="entry name" value="SIGMA70_ECF"/>
    <property type="match status" value="1"/>
</dbReference>
<dbReference type="Proteomes" id="UP000229498">
    <property type="component" value="Unassembled WGS sequence"/>
</dbReference>
<dbReference type="GO" id="GO:0016987">
    <property type="term" value="F:sigma factor activity"/>
    <property type="evidence" value="ECO:0007669"/>
    <property type="project" value="UniProtKB-KW"/>
</dbReference>
<comment type="similarity">
    <text evidence="1 6">Belongs to the sigma-70 factor family. ECF subfamily.</text>
</comment>
<dbReference type="CDD" id="cd06171">
    <property type="entry name" value="Sigma70_r4"/>
    <property type="match status" value="1"/>
</dbReference>
<gene>
    <name evidence="10" type="ORF">CVT23_17490</name>
</gene>
<dbReference type="Gene3D" id="1.10.1740.10">
    <property type="match status" value="1"/>
</dbReference>
<dbReference type="PANTHER" id="PTHR43133:SF25">
    <property type="entry name" value="RNA POLYMERASE SIGMA FACTOR RFAY-RELATED"/>
    <property type="match status" value="1"/>
</dbReference>
<evidence type="ECO:0000259" key="8">
    <source>
        <dbReference type="Pfam" id="PF04542"/>
    </source>
</evidence>
<evidence type="ECO:0000256" key="3">
    <source>
        <dbReference type="ARBA" id="ARBA00023082"/>
    </source>
</evidence>
<dbReference type="Pfam" id="PF04542">
    <property type="entry name" value="Sigma70_r2"/>
    <property type="match status" value="1"/>
</dbReference>
<sequence length="160" mass="18053">MGNPAGADDLVQETLKRALIHIGKGRQVRNLRSYLLTILHNVRMDQIRKEKNHGQQVPLDEAMTVAEPAAQPHRLEYNRLLAALSELSEDQRAVLLLAGLEGRKYREVAEILGQPIGTVMSRLNRGRAALRRRLDDEAPAQAAETAYGKRDKPVRRRHAR</sequence>
<keyword evidence="3 6" id="KW-0731">Sigma factor</keyword>
<dbReference type="InterPro" id="IPR036388">
    <property type="entry name" value="WH-like_DNA-bd_sf"/>
</dbReference>
<reference evidence="10 11" key="1">
    <citation type="submission" date="2017-11" db="EMBL/GenBank/DDBJ databases">
        <title>Draft genome sequence of Rhizobiales bacterium SY3-13.</title>
        <authorList>
            <person name="Sun C."/>
        </authorList>
    </citation>
    <scope>NUCLEOTIDE SEQUENCE [LARGE SCALE GENOMIC DNA]</scope>
    <source>
        <strain evidence="10 11">SY3-13</strain>
    </source>
</reference>
<evidence type="ECO:0000313" key="10">
    <source>
        <dbReference type="EMBL" id="PJK28347.1"/>
    </source>
</evidence>
<keyword evidence="11" id="KW-1185">Reference proteome</keyword>
<dbReference type="InterPro" id="IPR007627">
    <property type="entry name" value="RNA_pol_sigma70_r2"/>
</dbReference>